<feature type="domain" description="Enoyl reductase (ER)" evidence="5">
    <location>
        <begin position="31"/>
        <end position="397"/>
    </location>
</feature>
<reference evidence="7" key="1">
    <citation type="submission" date="2021-02" db="EMBL/GenBank/DDBJ databases">
        <authorList>
            <person name="Nowell W R."/>
        </authorList>
    </citation>
    <scope>NUCLEOTIDE SEQUENCE</scope>
</reference>
<evidence type="ECO:0000313" key="8">
    <source>
        <dbReference type="Proteomes" id="UP000682733"/>
    </source>
</evidence>
<dbReference type="Gene3D" id="3.90.180.10">
    <property type="entry name" value="Medium-chain alcohol dehydrogenases, catalytic domain"/>
    <property type="match status" value="1"/>
</dbReference>
<dbReference type="Pfam" id="PF08240">
    <property type="entry name" value="ADH_N"/>
    <property type="match status" value="1"/>
</dbReference>
<keyword evidence="2" id="KW-0479">Metal-binding</keyword>
<evidence type="ECO:0000313" key="6">
    <source>
        <dbReference type="EMBL" id="CAF0735642.1"/>
    </source>
</evidence>
<dbReference type="InterPro" id="IPR002328">
    <property type="entry name" value="ADH_Zn_CS"/>
</dbReference>
<dbReference type="Proteomes" id="UP000682733">
    <property type="component" value="Unassembled WGS sequence"/>
</dbReference>
<dbReference type="CDD" id="cd08283">
    <property type="entry name" value="FDH_like_1"/>
    <property type="match status" value="1"/>
</dbReference>
<dbReference type="AlphaFoldDB" id="A0A8S2GFJ7"/>
<comment type="cofactor">
    <cofactor evidence="1">
        <name>Zn(2+)</name>
        <dbReference type="ChEBI" id="CHEBI:29105"/>
    </cofactor>
</comment>
<dbReference type="PROSITE" id="PS00059">
    <property type="entry name" value="ADH_ZINC"/>
    <property type="match status" value="1"/>
</dbReference>
<evidence type="ECO:0000256" key="1">
    <source>
        <dbReference type="ARBA" id="ARBA00001947"/>
    </source>
</evidence>
<dbReference type="GO" id="GO:0008270">
    <property type="term" value="F:zinc ion binding"/>
    <property type="evidence" value="ECO:0007669"/>
    <property type="project" value="InterPro"/>
</dbReference>
<evidence type="ECO:0000256" key="3">
    <source>
        <dbReference type="ARBA" id="ARBA00022833"/>
    </source>
</evidence>
<keyword evidence="3" id="KW-0862">Zinc</keyword>
<name>A0A8S2GFJ7_9BILA</name>
<dbReference type="SUPFAM" id="SSF51735">
    <property type="entry name" value="NAD(P)-binding Rossmann-fold domains"/>
    <property type="match status" value="1"/>
</dbReference>
<dbReference type="InterPro" id="IPR036291">
    <property type="entry name" value="NAD(P)-bd_dom_sf"/>
</dbReference>
<dbReference type="InterPro" id="IPR011032">
    <property type="entry name" value="GroES-like_sf"/>
</dbReference>
<dbReference type="SMART" id="SM00829">
    <property type="entry name" value="PKS_ER"/>
    <property type="match status" value="1"/>
</dbReference>
<dbReference type="InterPro" id="IPR013154">
    <property type="entry name" value="ADH-like_N"/>
</dbReference>
<keyword evidence="4" id="KW-0560">Oxidoreductase</keyword>
<evidence type="ECO:0000256" key="4">
    <source>
        <dbReference type="ARBA" id="ARBA00023002"/>
    </source>
</evidence>
<dbReference type="Proteomes" id="UP000677228">
    <property type="component" value="Unassembled WGS sequence"/>
</dbReference>
<comment type="caution">
    <text evidence="7">The sequence shown here is derived from an EMBL/GenBank/DDBJ whole genome shotgun (WGS) entry which is preliminary data.</text>
</comment>
<dbReference type="EMBL" id="CAJOBA010000190">
    <property type="protein sequence ID" value="CAF3512336.1"/>
    <property type="molecule type" value="Genomic_DNA"/>
</dbReference>
<dbReference type="InterPro" id="IPR020843">
    <property type="entry name" value="ER"/>
</dbReference>
<dbReference type="GO" id="GO:0016491">
    <property type="term" value="F:oxidoreductase activity"/>
    <property type="evidence" value="ECO:0007669"/>
    <property type="project" value="UniProtKB-KW"/>
</dbReference>
<evidence type="ECO:0000313" key="7">
    <source>
        <dbReference type="EMBL" id="CAF3512336.1"/>
    </source>
</evidence>
<dbReference type="EMBL" id="CAJNOK010000190">
    <property type="protein sequence ID" value="CAF0735642.1"/>
    <property type="molecule type" value="Genomic_DNA"/>
</dbReference>
<dbReference type="PANTHER" id="PTHR42813:SF1">
    <property type="entry name" value="DEHYDROGENASE, PUTATIVE (AFU_ORTHOLOGUE AFUA_5G03930)-RELATED"/>
    <property type="match status" value="1"/>
</dbReference>
<proteinExistence type="predicted"/>
<sequence length="401" mass="44251">MSNENLRSAPACTITPKKDPVNTMKAVEWYGAKDVRVVDRPRPLITDPADIILKVTSTAICGSDLHIYLGYVPGMEKGDVLGHEFMGIVEDVGPAVKHLRKGQRIVTAFDIGCHKCFYCTDHKLFSSCDNTNDSKEQELLYGHRTSGGWDGGQAQFVRVPFADENTLRVPDSLSDEKVLFLSDIFPTGWHATELGEVSEGQTVAIWGCGPVGMLAALSALYKKARRVILIDKEQYRLDYAKKHLPGIETINFSKRSTLEQLKELVPNGPDVGIEAVGFHYARSILHKAQMLVGLETDPSDVLNEIIMAVRKGGMISIVGVYVGTANGFNIGAFMEKGLRMAAGQTPCQKYWPTLLPLIENGTLDPSFVLTHTVPLEKASEMYKIFNEKEDNCVKVILKPHS</sequence>
<dbReference type="SUPFAM" id="SSF50129">
    <property type="entry name" value="GroES-like"/>
    <property type="match status" value="1"/>
</dbReference>
<dbReference type="Gene3D" id="3.40.50.720">
    <property type="entry name" value="NAD(P)-binding Rossmann-like Domain"/>
    <property type="match status" value="1"/>
</dbReference>
<organism evidence="7 8">
    <name type="scientific">Didymodactylos carnosus</name>
    <dbReference type="NCBI Taxonomy" id="1234261"/>
    <lineage>
        <taxon>Eukaryota</taxon>
        <taxon>Metazoa</taxon>
        <taxon>Spiralia</taxon>
        <taxon>Gnathifera</taxon>
        <taxon>Rotifera</taxon>
        <taxon>Eurotatoria</taxon>
        <taxon>Bdelloidea</taxon>
        <taxon>Philodinida</taxon>
        <taxon>Philodinidae</taxon>
        <taxon>Didymodactylos</taxon>
    </lineage>
</organism>
<protein>
    <recommendedName>
        <fullName evidence="5">Enoyl reductase (ER) domain-containing protein</fullName>
    </recommendedName>
</protein>
<evidence type="ECO:0000259" key="5">
    <source>
        <dbReference type="SMART" id="SM00829"/>
    </source>
</evidence>
<evidence type="ECO:0000256" key="2">
    <source>
        <dbReference type="ARBA" id="ARBA00022723"/>
    </source>
</evidence>
<gene>
    <name evidence="6" type="ORF">OVA965_LOCUS1120</name>
    <name evidence="7" type="ORF">TMI583_LOCUS1121</name>
</gene>
<dbReference type="PANTHER" id="PTHR42813">
    <property type="entry name" value="ZINC-TYPE ALCOHOL DEHYDROGENASE-LIKE"/>
    <property type="match status" value="1"/>
</dbReference>
<accession>A0A8S2GFJ7</accession>